<proteinExistence type="evidence at transcript level"/>
<feature type="compositionally biased region" description="Acidic residues" evidence="1">
    <location>
        <begin position="30"/>
        <end position="41"/>
    </location>
</feature>
<evidence type="ECO:0000313" key="2">
    <source>
        <dbReference type="EMBL" id="ABV22381.1"/>
    </source>
</evidence>
<organism evidence="2">
    <name type="scientific">Noctiluca scintillans</name>
    <name type="common">Sea sparkle</name>
    <name type="synonym">Red tide dinoflagellate</name>
    <dbReference type="NCBI Taxonomy" id="2966"/>
    <lineage>
        <taxon>Eukaryota</taxon>
        <taxon>Sar</taxon>
        <taxon>Alveolata</taxon>
        <taxon>Dinophyceae</taxon>
        <taxon>Noctilucales</taxon>
        <taxon>Noctilucaceae</taxon>
        <taxon>Noctiluca</taxon>
    </lineage>
</organism>
<accession>A7WQ89</accession>
<reference evidence="2" key="1">
    <citation type="journal article" date="2007" name="Proc. Natl. Acad. Sci. U.S.A.">
        <title>Spliced leader RNA trans-splicing in dinoflagellates.</title>
        <authorList>
            <person name="Zhang H."/>
            <person name="Hou Y."/>
            <person name="Miranda L."/>
            <person name="Campbell D.A."/>
            <person name="Sturm N.R."/>
            <person name="Gaasterland T."/>
            <person name="Lin S."/>
        </authorList>
    </citation>
    <scope>NUCLEOTIDE SEQUENCE</scope>
    <source>
        <strain evidence="2">Nsc-cDNA35-1</strain>
    </source>
</reference>
<sequence length="66" mass="6881">MGGKGMGEGKGKRGTPVGSGGERALATADDVPDETPMDEDNPMYKARSTTVDVSGRPLRNGLIVLY</sequence>
<protein>
    <submittedName>
        <fullName evidence="2">Uncharacterized protein</fullName>
    </submittedName>
</protein>
<dbReference type="AlphaFoldDB" id="A7WQ89"/>
<evidence type="ECO:0000256" key="1">
    <source>
        <dbReference type="SAM" id="MobiDB-lite"/>
    </source>
</evidence>
<feature type="region of interest" description="Disordered" evidence="1">
    <location>
        <begin position="1"/>
        <end position="43"/>
    </location>
</feature>
<dbReference type="EMBL" id="EF134267">
    <property type="protein sequence ID" value="ABV22381.1"/>
    <property type="molecule type" value="mRNA"/>
</dbReference>
<name>A7WQ89_NOCSC</name>